<keyword evidence="6" id="KW-1185">Reference proteome</keyword>
<dbReference type="InterPro" id="IPR050281">
    <property type="entry name" value="Flavin_monoamine_oxidase"/>
</dbReference>
<sequence>MRRIDPLPSYTEKSEEYLKIIEEGLPDIGAPQKDILILGAGMAGLVTAYLLKQAGHKVTIIEGNDRIGGRVHTIREPFSEGNYFEAGAMRIPSHHVLTLSWINKWSLSINPFITSTPNDLLYVNGQLVRRYQYEEDPAILKFPLLENEKGKTAEQLLQEAVTSFVDLYRKSNEQQRELLRRNFDQYSMTTFFRNNPIGRTLSTQAIHKIQTLLGIEGFPSLSFLDTLLNIVNTIFMEDVSFYEIEGGNDRLPYSFYPDLEEDIYLNHVVKKIIQHDKGVEVNTEGPQSIHSFQADYVISTIPFSVFQFIEVEPYHSIRYEKWKAIRTLPYVSSVKVGLEFSERFWEEDGMLGGKLITDLPTQFMYYPNQGIGKPGPGVLLGSYSWGENARLWEAMSDEERVEYALTFITRIHGEKAEQTFLAGTSYNWGQNRFSGGCFSLYGPYQATTYPEIITMQEQRIHFAGEHTSFMHAWIEGAVESGIRAALEVHQLTE</sequence>
<dbReference type="GO" id="GO:0001716">
    <property type="term" value="F:L-amino-acid oxidase activity"/>
    <property type="evidence" value="ECO:0007669"/>
    <property type="project" value="TreeGrafter"/>
</dbReference>
<dbReference type="InterPro" id="IPR001613">
    <property type="entry name" value="Flavin_amine_oxidase"/>
</dbReference>
<dbReference type="KEGG" id="bpf:BpOF4_04265"/>
<evidence type="ECO:0000259" key="4">
    <source>
        <dbReference type="Pfam" id="PF01593"/>
    </source>
</evidence>
<proteinExistence type="predicted"/>
<evidence type="ECO:0000313" key="5">
    <source>
        <dbReference type="EMBL" id="ADC48919.1"/>
    </source>
</evidence>
<dbReference type="InterPro" id="IPR002937">
    <property type="entry name" value="Amino_oxidase"/>
</dbReference>
<organism evidence="5 6">
    <name type="scientific">Alkalihalophilus pseudofirmus (strain ATCC BAA-2126 / JCM 17055 / OF4)</name>
    <name type="common">Bacillus pseudofirmus</name>
    <dbReference type="NCBI Taxonomy" id="398511"/>
    <lineage>
        <taxon>Bacteria</taxon>
        <taxon>Bacillati</taxon>
        <taxon>Bacillota</taxon>
        <taxon>Bacilli</taxon>
        <taxon>Bacillales</taxon>
        <taxon>Bacillaceae</taxon>
        <taxon>Alkalihalophilus</taxon>
    </lineage>
</organism>
<dbReference type="Gene3D" id="3.50.50.60">
    <property type="entry name" value="FAD/NAD(P)-binding domain"/>
    <property type="match status" value="1"/>
</dbReference>
<dbReference type="SUPFAM" id="SSF51905">
    <property type="entry name" value="FAD/NAD(P)-binding domain"/>
    <property type="match status" value="1"/>
</dbReference>
<dbReference type="Proteomes" id="UP000001544">
    <property type="component" value="Chromosome"/>
</dbReference>
<comment type="cofactor">
    <cofactor evidence="1">
        <name>FAD</name>
        <dbReference type="ChEBI" id="CHEBI:57692"/>
    </cofactor>
</comment>
<dbReference type="SUPFAM" id="SSF54373">
    <property type="entry name" value="FAD-linked reductases, C-terminal domain"/>
    <property type="match status" value="1"/>
</dbReference>
<dbReference type="Gene3D" id="1.10.405.10">
    <property type="entry name" value="Guanine Nucleotide Dissociation Inhibitor, domain 1"/>
    <property type="match status" value="1"/>
</dbReference>
<feature type="binding site" evidence="3">
    <location>
        <position position="90"/>
    </location>
    <ligand>
        <name>substrate</name>
    </ligand>
</feature>
<feature type="binding site" evidence="3">
    <location>
        <begin position="87"/>
        <end position="90"/>
    </location>
    <ligand>
        <name>FAD</name>
        <dbReference type="ChEBI" id="CHEBI:57692"/>
    </ligand>
</feature>
<dbReference type="Pfam" id="PF01593">
    <property type="entry name" value="Amino_oxidase"/>
    <property type="match status" value="1"/>
</dbReference>
<feature type="domain" description="Amine oxidase" evidence="4">
    <location>
        <begin position="42"/>
        <end position="488"/>
    </location>
</feature>
<dbReference type="RefSeq" id="WP_012960193.1">
    <property type="nucleotide sequence ID" value="NC_013791.2"/>
</dbReference>
<accession>D3FXT2</accession>
<dbReference type="eggNOG" id="COG1231">
    <property type="taxonomic scope" value="Bacteria"/>
</dbReference>
<dbReference type="InterPro" id="IPR036188">
    <property type="entry name" value="FAD/NAD-bd_sf"/>
</dbReference>
<dbReference type="Gene3D" id="3.90.660.10">
    <property type="match status" value="1"/>
</dbReference>
<dbReference type="EMBL" id="CP001878">
    <property type="protein sequence ID" value="ADC48919.1"/>
    <property type="molecule type" value="Genomic_DNA"/>
</dbReference>
<protein>
    <submittedName>
        <fullName evidence="5">Amine oxidase</fullName>
    </submittedName>
</protein>
<gene>
    <name evidence="5" type="ordered locus">BpOF4_04265</name>
</gene>
<evidence type="ECO:0000313" key="6">
    <source>
        <dbReference type="Proteomes" id="UP000001544"/>
    </source>
</evidence>
<dbReference type="PANTHER" id="PTHR10742">
    <property type="entry name" value="FLAVIN MONOAMINE OXIDASE"/>
    <property type="match status" value="1"/>
</dbReference>
<feature type="binding site" evidence="3">
    <location>
        <position position="269"/>
    </location>
    <ligand>
        <name>FAD</name>
        <dbReference type="ChEBI" id="CHEBI:57692"/>
    </ligand>
</feature>
<evidence type="ECO:0000256" key="2">
    <source>
        <dbReference type="ARBA" id="ARBA00023002"/>
    </source>
</evidence>
<reference evidence="5 6" key="1">
    <citation type="journal article" date="2011" name="Environ. Microbiol.">
        <title>Genome of alkaliphilic Bacillus pseudofirmus OF4 reveals adaptations that support the ability to grow in an external pH range from 7.5 to 11.4.</title>
        <authorList>
            <person name="Janto B."/>
            <person name="Ahmed A."/>
            <person name="Ito M."/>
            <person name="Liu J."/>
            <person name="Hicks D.B."/>
            <person name="Pagni S."/>
            <person name="Fackelmayer O.J."/>
            <person name="Smith T.A."/>
            <person name="Earl J."/>
            <person name="Elbourne L.D."/>
            <person name="Hassan K."/>
            <person name="Paulsen I.T."/>
            <person name="Kolsto A.B."/>
            <person name="Tourasse N.J."/>
            <person name="Ehrlich G.D."/>
            <person name="Boissy R."/>
            <person name="Ivey D.M."/>
            <person name="Li G."/>
            <person name="Xue Y."/>
            <person name="Ma Y."/>
            <person name="Hu F.Z."/>
            <person name="Krulwich T.A."/>
        </authorList>
    </citation>
    <scope>NUCLEOTIDE SEQUENCE [LARGE SCALE GENOMIC DNA]</scope>
    <source>
        <strain evidence="6">ATCC BAA-2126 / JCM 17055 / OF4</strain>
    </source>
</reference>
<evidence type="ECO:0000256" key="1">
    <source>
        <dbReference type="ARBA" id="ARBA00001974"/>
    </source>
</evidence>
<evidence type="ECO:0000256" key="3">
    <source>
        <dbReference type="PIRSR" id="PIRSR601613-1"/>
    </source>
</evidence>
<name>D3FXT2_ALKPO</name>
<dbReference type="HOGENOM" id="CLU_004498_8_3_9"/>
<dbReference type="GO" id="GO:0009063">
    <property type="term" value="P:amino acid catabolic process"/>
    <property type="evidence" value="ECO:0007669"/>
    <property type="project" value="TreeGrafter"/>
</dbReference>
<dbReference type="PANTHER" id="PTHR10742:SF342">
    <property type="entry name" value="AMINE OXIDASE"/>
    <property type="match status" value="1"/>
</dbReference>
<dbReference type="STRING" id="398511.BpOF4_04265"/>
<keyword evidence="2" id="KW-0560">Oxidoreductase</keyword>
<dbReference type="AlphaFoldDB" id="D3FXT2"/>
<feature type="binding site" evidence="3">
    <location>
        <position position="465"/>
    </location>
    <ligand>
        <name>FAD</name>
        <dbReference type="ChEBI" id="CHEBI:57692"/>
    </ligand>
</feature>
<dbReference type="PRINTS" id="PR00757">
    <property type="entry name" value="AMINEOXDASEF"/>
</dbReference>